<dbReference type="GeneID" id="18924408"/>
<dbReference type="RefSeq" id="XP_007415880.1">
    <property type="nucleotide sequence ID" value="XM_007415818.1"/>
</dbReference>
<dbReference type="KEGG" id="mlr:MELLADRAFT_111521"/>
<reference evidence="3" key="1">
    <citation type="journal article" date="2011" name="Proc. Natl. Acad. Sci. U.S.A.">
        <title>Obligate biotrophy features unraveled by the genomic analysis of rust fungi.</title>
        <authorList>
            <person name="Duplessis S."/>
            <person name="Cuomo C.A."/>
            <person name="Lin Y.-C."/>
            <person name="Aerts A."/>
            <person name="Tisserant E."/>
            <person name="Veneault-Fourrey C."/>
            <person name="Joly D.L."/>
            <person name="Hacquard S."/>
            <person name="Amselem J."/>
            <person name="Cantarel B.L."/>
            <person name="Chiu R."/>
            <person name="Coutinho P.M."/>
            <person name="Feau N."/>
            <person name="Field M."/>
            <person name="Frey P."/>
            <person name="Gelhaye E."/>
            <person name="Goldberg J."/>
            <person name="Grabherr M.G."/>
            <person name="Kodira C.D."/>
            <person name="Kohler A."/>
            <person name="Kuees U."/>
            <person name="Lindquist E.A."/>
            <person name="Lucas S.M."/>
            <person name="Mago R."/>
            <person name="Mauceli E."/>
            <person name="Morin E."/>
            <person name="Murat C."/>
            <person name="Pangilinan J.L."/>
            <person name="Park R."/>
            <person name="Pearson M."/>
            <person name="Quesneville H."/>
            <person name="Rouhier N."/>
            <person name="Sakthikumar S."/>
            <person name="Salamov A.A."/>
            <person name="Schmutz J."/>
            <person name="Selles B."/>
            <person name="Shapiro H."/>
            <person name="Tanguay P."/>
            <person name="Tuskan G.A."/>
            <person name="Henrissat B."/>
            <person name="Van de Peer Y."/>
            <person name="Rouze P."/>
            <person name="Ellis J.G."/>
            <person name="Dodds P.N."/>
            <person name="Schein J.E."/>
            <person name="Zhong S."/>
            <person name="Hamelin R.C."/>
            <person name="Grigoriev I.V."/>
            <person name="Szabo L.J."/>
            <person name="Martin F."/>
        </authorList>
    </citation>
    <scope>NUCLEOTIDE SEQUENCE [LARGE SCALE GENOMIC DNA]</scope>
    <source>
        <strain evidence="3">98AG31 / pathotype 3-4-7</strain>
    </source>
</reference>
<feature type="compositionally biased region" description="Polar residues" evidence="1">
    <location>
        <begin position="701"/>
        <end position="711"/>
    </location>
</feature>
<feature type="region of interest" description="Disordered" evidence="1">
    <location>
        <begin position="401"/>
        <end position="430"/>
    </location>
</feature>
<dbReference type="VEuPathDB" id="FungiDB:MELLADRAFT_111521"/>
<feature type="region of interest" description="Disordered" evidence="1">
    <location>
        <begin position="694"/>
        <end position="726"/>
    </location>
</feature>
<evidence type="ECO:0000313" key="3">
    <source>
        <dbReference type="Proteomes" id="UP000001072"/>
    </source>
</evidence>
<accession>F4S3G4</accession>
<evidence type="ECO:0000256" key="1">
    <source>
        <dbReference type="SAM" id="MobiDB-lite"/>
    </source>
</evidence>
<dbReference type="STRING" id="747676.F4S3G4"/>
<keyword evidence="3" id="KW-1185">Reference proteome</keyword>
<dbReference type="EMBL" id="GL883143">
    <property type="protein sequence ID" value="EGG00806.1"/>
    <property type="molecule type" value="Genomic_DNA"/>
</dbReference>
<sequence>MSLGPKILNYIHHHRLTRDEEWTLELASELIQQSFLKSSSVLSFTENQIQLDLENLWNGLDSNTQDLNQIIGDHWSISVLQVNQIKECLKELRKPLSDENVQLFNDDLFYQKFPYLEDDFLLTFTSIKTKRIQSKLIKDQLGVNKLLDFKEGKGSVKFSSEEDLMVEISTVEELMDIEPIYDLEQVISEKERVLEPWLGSEDLPIEFRSLLLEESSTIETHIPTCLTPPMMPREDEQKGVNLINQPTEMARLVINSMEEMEMTDSQPELSNDIWDELVTPPSSPAVRNKERPIKVSDECLIPKENEDVLNLVRSDKPILETILFPLKHQHSNNRSNSFDPSLYLNLRPFRPLPSKNQKHGNKNTLEFMDVEETNSHQVLIELETFLEKFDHEGDYENERFEIPNINTGSSPKRIKINATKPESPPMRRNSITGIYRPRLQDFGLSKGDRPNEDGKQWYLPLEFNKVEGLKSLNIDLSWTPYTLPEPLTVERLIDVEEAPQGCIAEISSTDSFEKDLGDSRSSILFDQENMIEVLEIDQKSKQDFKLIDFSSCSNSFQPIINHSKVDNILYDELNSKSESVIESYSIAEEESLITSKIEPTTENGFVSDDGRNVRFQEIEIDDDSPSIMSLHMSEGINNDDRSDSIQSISPIPELHTPERHVTPLSTSVQNPIRQKEFDPNHYVDYYPSFLDHHTKPAPLGASTSSENVSSRTRLEEKIDSTDDEEEARVIGVSDHEMEKIPVELFHEGESNENIIHDESTNQFDTISLSIVEENEILDNQNEENESRDLIQFSTNPGTPEKIQSNLKIPIVREKLSERLQHFMKSRKVKNEIQNSTYQEEIGLEKTNKDEEKTIRKNLKFNSTLPRICPPPPLSIQDQLYLPNPISINEVESHEKLIGFYSIRISENRYLKSQLENYFSLEESNEFDWKEKEKILKPDLIFQDQQTGLEIGIVFIRLSTLISGSYKPNEIEKIDNGEDLIEENSIKNQVIQEACFTSIYRLSKSFSRLLIVLEAYPIKPTSSSSSNELIAYAYTPPICNSLEILKSHVLKLEENVQDHQGDFNADLSVSESYERSCEIALQWVKEVLPST</sequence>
<protein>
    <submittedName>
        <fullName evidence="2">Uncharacterized protein</fullName>
    </submittedName>
</protein>
<evidence type="ECO:0000313" key="2">
    <source>
        <dbReference type="EMBL" id="EGG00806.1"/>
    </source>
</evidence>
<proteinExistence type="predicted"/>
<dbReference type="AlphaFoldDB" id="F4S3G4"/>
<dbReference type="InParanoid" id="F4S3G4"/>
<dbReference type="OrthoDB" id="2422840at2759"/>
<dbReference type="Proteomes" id="UP000001072">
    <property type="component" value="Unassembled WGS sequence"/>
</dbReference>
<name>F4S3G4_MELLP</name>
<gene>
    <name evidence="2" type="ORF">MELLADRAFT_111521</name>
</gene>
<dbReference type="HOGENOM" id="CLU_284699_0_0_1"/>
<organism evidence="3">
    <name type="scientific">Melampsora larici-populina (strain 98AG31 / pathotype 3-4-7)</name>
    <name type="common">Poplar leaf rust fungus</name>
    <dbReference type="NCBI Taxonomy" id="747676"/>
    <lineage>
        <taxon>Eukaryota</taxon>
        <taxon>Fungi</taxon>
        <taxon>Dikarya</taxon>
        <taxon>Basidiomycota</taxon>
        <taxon>Pucciniomycotina</taxon>
        <taxon>Pucciniomycetes</taxon>
        <taxon>Pucciniales</taxon>
        <taxon>Melampsoraceae</taxon>
        <taxon>Melampsora</taxon>
    </lineage>
</organism>